<dbReference type="GeneID" id="121394536"/>
<dbReference type="InterPro" id="IPR043502">
    <property type="entry name" value="DNA/RNA_pol_sf"/>
</dbReference>
<evidence type="ECO:0000256" key="4">
    <source>
        <dbReference type="ARBA" id="ARBA00022670"/>
    </source>
</evidence>
<protein>
    <recommendedName>
        <fullName evidence="11">Gypsy retrotransposon integrase-like protein 1</fullName>
        <ecNumber evidence="3">2.7.7.49</ecNumber>
        <ecNumber evidence="2">3.1.26.4</ecNumber>
    </recommendedName>
</protein>
<name>A0A8J1KWZ2_XENLA</name>
<dbReference type="CDD" id="cd09274">
    <property type="entry name" value="RNase_HI_RT_Ty3"/>
    <property type="match status" value="1"/>
</dbReference>
<evidence type="ECO:0000256" key="7">
    <source>
        <dbReference type="ARBA" id="ARBA00022722"/>
    </source>
</evidence>
<dbReference type="InterPro" id="IPR041588">
    <property type="entry name" value="Integrase_H2C2"/>
</dbReference>
<dbReference type="Gene3D" id="3.30.420.10">
    <property type="entry name" value="Ribonuclease H-like superfamily/Ribonuclease H"/>
    <property type="match status" value="1"/>
</dbReference>
<evidence type="ECO:0000256" key="3">
    <source>
        <dbReference type="ARBA" id="ARBA00012493"/>
    </source>
</evidence>
<feature type="domain" description="CCHC-type" evidence="15">
    <location>
        <begin position="394"/>
        <end position="408"/>
    </location>
</feature>
<feature type="compositionally biased region" description="Basic and acidic residues" evidence="14">
    <location>
        <begin position="47"/>
        <end position="69"/>
    </location>
</feature>
<sequence length="1511" mass="173736">MWKRQAWRESPKITQKSQQGAKVSTRSQQGVKLIGEWKKPARKARMSKRDDDASSRGPSHDSPEGKEEIPSEAELLSGAMGIATAERTVKPKAHILKASTEKEEQPTMPETIASLPPSGLDELLKWMVLKQIESDQKHKVEEQRWRQDEAKRREEEQRRFQQEAREHREEMLKLQQMQHKQLAEILQSWKAQSPNSTSLKDLRLTKLTADDDIESYITMFERVAQTCVWPKEQWVIRLAPYLTGKAQKAYSSLNARDAQNYDCVKDAIFRRYELNAETFRQRFRTYKYNNSEGPREAYAQLYELLLKWIQPEKKTGEEILEIIALEQLVEILPEKAKLWVQEHRPETSSKAIALAEDFLLARRDAEQRNTVRYKPFPQKEPQPRVNPQDRGNVKCHSCGKLGHIARFCHKVQNKSNPTNVVGDNGGFLVEAHVNGQKVQALLDSGSPQTLLKAGVLRNLNILGNTTITCVHGDKKKHALAKIQVKVGSTVHRLIIGLVPKLPYHLIIGRDFPNFLSLLPQQRTESPMVAVTTRAQAKQAVASEETWNKLFPFSSDLFEGQGKPGKTKREKRLLKAQWKAEHNEPKRDFLATVNWDIDIEKAQRKDSSLLPLFRKVVSNSEISDEQPCYVLQNCILIRVRQNKKLGVIQEQVVVPKMFREEIIRLAHETPWSGHMGREKTLNRILYRFFWPGIHQQVAEYCSSCPVCQKTAPVKPSDKAPLIPIPVVGKVFERVAMDIVGPLEKSSKGNQYILVVCDYATRYPEAIPLRNITAKSVADALIKIFSSLGIPREILTDQGTNFTSSLLKELYALLGVKALRTAPYHPQTDGLVERMNQTLKRMLKKFVEDDPKHWDRWLPYLLFAYREVPQASTGYSPFELLYGRQPRGILDVIHENWVSDEHSPQSVIDYIDCMRQKLCKMSEMAQQNLADAQSNQSTWYNKRSREQTFKSGEKVLLLLPSQQNKLMARWQGPFQILRQVGPVDYEIQIPGRRNKKIYHVNLLRKWKERKENTSLMVLQECSPDMAEEAYQRLDRESSEACKINISSVLTLDQQTELGKLLDKYNCIFVTTPGRTNLIEHVIDTGDAKPIRQQPYRMPEKYKQIIKQEVMQMLEFGVIEPSVSNWCSPVVLVPKKDSSIRFCVDFRKINLISKFDSYPMPRIDELIDQLGGAKFISTIDLSKGYWQIPLDPESREKTAFATSQGLFQFVTMPFGLHGAPATFQRLMDRILRGHDSYCSAYLDDVVIFSPDWQSHLRHLDTVVSLIKSAGLTINPKKCALGFTETRYLGYILGNGKVKADKSKIKAIAEILPPKTKKEVRSFLGLVGYYRRFLPNFSEIAAPLTDLTKKNCKDQVIWNPQCEVAFQKLKDMLCTEPVLKSPNFDYRFIVQTDASEKGLGAVLSQEIDGEEHPVLYISRKLFPRETRYSVIEKECLAIKWALESLRCYLLGQEFSLVTDHHPLIWINRMKDKNARVTRWYLAIQPFRFTVHHRPGSQHHNADYLSRYGAGTEKEE</sequence>
<reference evidence="20" key="1">
    <citation type="submission" date="2025-08" db="UniProtKB">
        <authorList>
            <consortium name="RefSeq"/>
        </authorList>
    </citation>
    <scope>IDENTIFICATION</scope>
    <source>
        <strain evidence="20">J_2021</strain>
        <tissue evidence="20">Erythrocytes</tissue>
    </source>
</reference>
<evidence type="ECO:0000256" key="12">
    <source>
        <dbReference type="PROSITE-ProRule" id="PRU00047"/>
    </source>
</evidence>
<feature type="domain" description="Integrase catalytic" evidence="18">
    <location>
        <begin position="718"/>
        <end position="883"/>
    </location>
</feature>
<dbReference type="PROSITE" id="PS50804">
    <property type="entry name" value="SCAN_BOX"/>
    <property type="match status" value="1"/>
</dbReference>
<dbReference type="GO" id="GO:0003676">
    <property type="term" value="F:nucleic acid binding"/>
    <property type="evidence" value="ECO:0007669"/>
    <property type="project" value="InterPro"/>
</dbReference>
<dbReference type="Proteomes" id="UP000186698">
    <property type="component" value="Chromosome 6L"/>
</dbReference>
<dbReference type="PANTHER" id="PTHR37984">
    <property type="entry name" value="PROTEIN CBG26694"/>
    <property type="match status" value="1"/>
</dbReference>
<evidence type="ECO:0000256" key="1">
    <source>
        <dbReference type="ARBA" id="ARBA00010879"/>
    </source>
</evidence>
<evidence type="ECO:0000256" key="9">
    <source>
        <dbReference type="ARBA" id="ARBA00022801"/>
    </source>
</evidence>
<evidence type="ECO:0000259" key="15">
    <source>
        <dbReference type="PROSITE" id="PS50158"/>
    </source>
</evidence>
<dbReference type="FunFam" id="3.30.70.270:FF:000020">
    <property type="entry name" value="Transposon Tf2-6 polyprotein-like Protein"/>
    <property type="match status" value="1"/>
</dbReference>
<dbReference type="FunFam" id="1.10.340.70:FF:000001">
    <property type="entry name" value="Retrovirus-related Pol polyprotein from transposon gypsy-like Protein"/>
    <property type="match status" value="1"/>
</dbReference>
<evidence type="ECO:0000256" key="10">
    <source>
        <dbReference type="ARBA" id="ARBA00022918"/>
    </source>
</evidence>
<dbReference type="Gene3D" id="1.10.4020.10">
    <property type="entry name" value="DNA breaking-rejoining enzymes"/>
    <property type="match status" value="1"/>
</dbReference>
<feature type="region of interest" description="Disordered" evidence="14">
    <location>
        <begin position="1"/>
        <end position="91"/>
    </location>
</feature>
<dbReference type="Gene3D" id="2.40.70.10">
    <property type="entry name" value="Acid Proteases"/>
    <property type="match status" value="1"/>
</dbReference>
<feature type="domain" description="Reverse transcriptase" evidence="17">
    <location>
        <begin position="1111"/>
        <end position="1289"/>
    </location>
</feature>
<keyword evidence="12" id="KW-0862">Zinc</keyword>
<keyword evidence="12" id="KW-0863">Zinc-finger</keyword>
<dbReference type="PANTHER" id="PTHR37984:SF5">
    <property type="entry name" value="PROTEIN NYNRIN-LIKE"/>
    <property type="match status" value="1"/>
</dbReference>
<dbReference type="OrthoDB" id="9906959at2759"/>
<dbReference type="InterPro" id="IPR003309">
    <property type="entry name" value="SCAN_dom"/>
</dbReference>
<dbReference type="CDD" id="cd00303">
    <property type="entry name" value="retropepsin_like"/>
    <property type="match status" value="1"/>
</dbReference>
<dbReference type="EC" id="2.7.7.49" evidence="3"/>
<dbReference type="FunFam" id="3.30.420.10:FF:000032">
    <property type="entry name" value="Retrovirus-related Pol polyprotein from transposon 297-like Protein"/>
    <property type="match status" value="1"/>
</dbReference>
<dbReference type="RefSeq" id="XP_041421806.1">
    <property type="nucleotide sequence ID" value="XM_041565872.1"/>
</dbReference>
<dbReference type="InterPro" id="IPR012337">
    <property type="entry name" value="RNaseH-like_sf"/>
</dbReference>
<keyword evidence="13" id="KW-0175">Coiled coil</keyword>
<dbReference type="Gene3D" id="3.10.10.10">
    <property type="entry name" value="HIV Type 1 Reverse Transcriptase, subunit A, domain 1"/>
    <property type="match status" value="1"/>
</dbReference>
<dbReference type="InterPro" id="IPR021109">
    <property type="entry name" value="Peptidase_aspartic_dom_sf"/>
</dbReference>
<keyword evidence="12" id="KW-0479">Metal-binding</keyword>
<evidence type="ECO:0000256" key="8">
    <source>
        <dbReference type="ARBA" id="ARBA00022759"/>
    </source>
</evidence>
<dbReference type="InterPro" id="IPR001878">
    <property type="entry name" value="Znf_CCHC"/>
</dbReference>
<evidence type="ECO:0000313" key="20">
    <source>
        <dbReference type="RefSeq" id="XP_041421806.1"/>
    </source>
</evidence>
<gene>
    <name evidence="20" type="primary">LOC121394536</name>
</gene>
<dbReference type="InterPro" id="IPR043128">
    <property type="entry name" value="Rev_trsase/Diguanyl_cyclase"/>
</dbReference>
<dbReference type="InterPro" id="IPR054465">
    <property type="entry name" value="Integrase_p58-like_C"/>
</dbReference>
<dbReference type="SUPFAM" id="SSF57756">
    <property type="entry name" value="Retrovirus zinc finger-like domains"/>
    <property type="match status" value="1"/>
</dbReference>
<dbReference type="PROSITE" id="PS50878">
    <property type="entry name" value="RT_POL"/>
    <property type="match status" value="1"/>
</dbReference>
<keyword evidence="19" id="KW-1185">Reference proteome</keyword>
<proteinExistence type="inferred from homology"/>
<evidence type="ECO:0000256" key="14">
    <source>
        <dbReference type="SAM" id="MobiDB-lite"/>
    </source>
</evidence>
<dbReference type="GO" id="GO:0015074">
    <property type="term" value="P:DNA integration"/>
    <property type="evidence" value="ECO:0007669"/>
    <property type="project" value="InterPro"/>
</dbReference>
<dbReference type="PROSITE" id="PS50158">
    <property type="entry name" value="ZF_CCHC"/>
    <property type="match status" value="1"/>
</dbReference>
<organism evidence="19 20">
    <name type="scientific">Xenopus laevis</name>
    <name type="common">African clawed frog</name>
    <dbReference type="NCBI Taxonomy" id="8355"/>
    <lineage>
        <taxon>Eukaryota</taxon>
        <taxon>Metazoa</taxon>
        <taxon>Chordata</taxon>
        <taxon>Craniata</taxon>
        <taxon>Vertebrata</taxon>
        <taxon>Euteleostomi</taxon>
        <taxon>Amphibia</taxon>
        <taxon>Batrachia</taxon>
        <taxon>Anura</taxon>
        <taxon>Pipoidea</taxon>
        <taxon>Pipidae</taxon>
        <taxon>Xenopodinae</taxon>
        <taxon>Xenopus</taxon>
        <taxon>Xenopus</taxon>
    </lineage>
</organism>
<feature type="domain" description="SCAN box" evidence="16">
    <location>
        <begin position="280"/>
        <end position="358"/>
    </location>
</feature>
<dbReference type="FunFam" id="3.10.20.370:FF:000001">
    <property type="entry name" value="Retrovirus-related Pol polyprotein from transposon 17.6-like protein"/>
    <property type="match status" value="1"/>
</dbReference>
<dbReference type="SUPFAM" id="SSF50630">
    <property type="entry name" value="Acid proteases"/>
    <property type="match status" value="1"/>
</dbReference>
<dbReference type="Pfam" id="PF02023">
    <property type="entry name" value="SCAN"/>
    <property type="match status" value="1"/>
</dbReference>
<dbReference type="SUPFAM" id="SSF56672">
    <property type="entry name" value="DNA/RNA polymerases"/>
    <property type="match status" value="1"/>
</dbReference>
<keyword evidence="8" id="KW-0255">Endonuclease</keyword>
<dbReference type="InterPro" id="IPR041373">
    <property type="entry name" value="RT_RNaseH"/>
</dbReference>
<dbReference type="PROSITE" id="PS50994">
    <property type="entry name" value="INTEGRASE"/>
    <property type="match status" value="1"/>
</dbReference>
<dbReference type="GO" id="GO:0008270">
    <property type="term" value="F:zinc ion binding"/>
    <property type="evidence" value="ECO:0007669"/>
    <property type="project" value="UniProtKB-KW"/>
</dbReference>
<evidence type="ECO:0000313" key="19">
    <source>
        <dbReference type="Proteomes" id="UP000186698"/>
    </source>
</evidence>
<feature type="coiled-coil region" evidence="13">
    <location>
        <begin position="150"/>
        <end position="177"/>
    </location>
</feature>
<dbReference type="SUPFAM" id="SSF47353">
    <property type="entry name" value="Retrovirus capsid dimerization domain-like"/>
    <property type="match status" value="1"/>
</dbReference>
<dbReference type="CDD" id="cd07936">
    <property type="entry name" value="SCAN"/>
    <property type="match status" value="1"/>
</dbReference>
<dbReference type="GO" id="GO:0008233">
    <property type="term" value="F:peptidase activity"/>
    <property type="evidence" value="ECO:0007669"/>
    <property type="project" value="UniProtKB-KW"/>
</dbReference>
<dbReference type="InterPro" id="IPR038269">
    <property type="entry name" value="SCAN_sf"/>
</dbReference>
<evidence type="ECO:0000256" key="11">
    <source>
        <dbReference type="ARBA" id="ARBA00039658"/>
    </source>
</evidence>
<keyword evidence="4" id="KW-0645">Protease</keyword>
<dbReference type="SMART" id="SM00431">
    <property type="entry name" value="SCAN"/>
    <property type="match status" value="1"/>
</dbReference>
<comment type="similarity">
    <text evidence="1">Belongs to the beta type-B retroviral polymerase family. HERV class-II K(HML-2) pol subfamily.</text>
</comment>
<evidence type="ECO:0000259" key="17">
    <source>
        <dbReference type="PROSITE" id="PS50878"/>
    </source>
</evidence>
<evidence type="ECO:0000256" key="2">
    <source>
        <dbReference type="ARBA" id="ARBA00012180"/>
    </source>
</evidence>
<dbReference type="Pfam" id="PF22938">
    <property type="entry name" value="Integrase_p58_C"/>
    <property type="match status" value="1"/>
</dbReference>
<evidence type="ECO:0000256" key="13">
    <source>
        <dbReference type="SAM" id="Coils"/>
    </source>
</evidence>
<dbReference type="Pfam" id="PF17921">
    <property type="entry name" value="Integrase_H2C2"/>
    <property type="match status" value="1"/>
</dbReference>
<evidence type="ECO:0000259" key="18">
    <source>
        <dbReference type="PROSITE" id="PS50994"/>
    </source>
</evidence>
<dbReference type="InterPro" id="IPR050951">
    <property type="entry name" value="Retrovirus_Pol_polyprotein"/>
</dbReference>
<feature type="region of interest" description="Disordered" evidence="14">
    <location>
        <begin position="370"/>
        <end position="391"/>
    </location>
</feature>
<dbReference type="GO" id="GO:0003964">
    <property type="term" value="F:RNA-directed DNA polymerase activity"/>
    <property type="evidence" value="ECO:0007669"/>
    <property type="project" value="UniProtKB-KW"/>
</dbReference>
<feature type="compositionally biased region" description="Polar residues" evidence="14">
    <location>
        <begin position="12"/>
        <end position="30"/>
    </location>
</feature>
<feature type="region of interest" description="Disordered" evidence="14">
    <location>
        <begin position="1490"/>
        <end position="1511"/>
    </location>
</feature>
<accession>A0A8J1KWZ2</accession>
<dbReference type="Pfam" id="PF00665">
    <property type="entry name" value="rve"/>
    <property type="match status" value="1"/>
</dbReference>
<feature type="compositionally biased region" description="Basic and acidic residues" evidence="14">
    <location>
        <begin position="1"/>
        <end position="11"/>
    </location>
</feature>
<dbReference type="GO" id="GO:0006508">
    <property type="term" value="P:proteolysis"/>
    <property type="evidence" value="ECO:0007669"/>
    <property type="project" value="UniProtKB-KW"/>
</dbReference>
<keyword evidence="9" id="KW-0378">Hydrolase</keyword>
<keyword evidence="6" id="KW-0548">Nucleotidyltransferase</keyword>
<dbReference type="Pfam" id="PF00078">
    <property type="entry name" value="RVT_1"/>
    <property type="match status" value="1"/>
</dbReference>
<dbReference type="GO" id="GO:0004523">
    <property type="term" value="F:RNA-DNA hybrid ribonuclease activity"/>
    <property type="evidence" value="ECO:0007669"/>
    <property type="project" value="UniProtKB-EC"/>
</dbReference>
<dbReference type="InterPro" id="IPR036397">
    <property type="entry name" value="RNaseH_sf"/>
</dbReference>
<dbReference type="InterPro" id="IPR000477">
    <property type="entry name" value="RT_dom"/>
</dbReference>
<evidence type="ECO:0000256" key="5">
    <source>
        <dbReference type="ARBA" id="ARBA00022679"/>
    </source>
</evidence>
<evidence type="ECO:0000256" key="6">
    <source>
        <dbReference type="ARBA" id="ARBA00022695"/>
    </source>
</evidence>
<evidence type="ECO:0000259" key="16">
    <source>
        <dbReference type="PROSITE" id="PS50804"/>
    </source>
</evidence>
<dbReference type="FunFam" id="3.10.10.10:FF:000007">
    <property type="entry name" value="Retrovirus-related Pol polyprotein from transposon 17.6-like Protein"/>
    <property type="match status" value="1"/>
</dbReference>
<dbReference type="Gene3D" id="3.30.70.270">
    <property type="match status" value="2"/>
</dbReference>
<dbReference type="Gene3D" id="1.10.340.70">
    <property type="match status" value="1"/>
</dbReference>
<dbReference type="Pfam" id="PF17917">
    <property type="entry name" value="RT_RNaseH"/>
    <property type="match status" value="1"/>
</dbReference>
<dbReference type="InterPro" id="IPR001584">
    <property type="entry name" value="Integrase_cat-core"/>
</dbReference>
<keyword evidence="5" id="KW-0808">Transferase</keyword>
<keyword evidence="7" id="KW-0540">Nuclease</keyword>
<dbReference type="CDD" id="cd01647">
    <property type="entry name" value="RT_LTR"/>
    <property type="match status" value="1"/>
</dbReference>
<dbReference type="KEGG" id="xla:121394536"/>
<dbReference type="SUPFAM" id="SSF53098">
    <property type="entry name" value="Ribonuclease H-like"/>
    <property type="match status" value="1"/>
</dbReference>
<keyword evidence="10" id="KW-0695">RNA-directed DNA polymerase</keyword>
<dbReference type="InterPro" id="IPR036875">
    <property type="entry name" value="Znf_CCHC_sf"/>
</dbReference>
<dbReference type="EC" id="3.1.26.4" evidence="2"/>